<gene>
    <name evidence="3" type="ORF">ACFPT7_04655</name>
</gene>
<organism evidence="3 4">
    <name type="scientific">Acidicapsa dinghuensis</name>
    <dbReference type="NCBI Taxonomy" id="2218256"/>
    <lineage>
        <taxon>Bacteria</taxon>
        <taxon>Pseudomonadati</taxon>
        <taxon>Acidobacteriota</taxon>
        <taxon>Terriglobia</taxon>
        <taxon>Terriglobales</taxon>
        <taxon>Acidobacteriaceae</taxon>
        <taxon>Acidicapsa</taxon>
    </lineage>
</organism>
<name>A0ABW1ECH7_9BACT</name>
<dbReference type="RefSeq" id="WP_263333429.1">
    <property type="nucleotide sequence ID" value="NZ_JAGSYH010000002.1"/>
</dbReference>
<keyword evidence="4" id="KW-1185">Reference proteome</keyword>
<feature type="transmembrane region" description="Helical" evidence="1">
    <location>
        <begin position="67"/>
        <end position="92"/>
    </location>
</feature>
<accession>A0ABW1ECH7</accession>
<feature type="transmembrane region" description="Helical" evidence="1">
    <location>
        <begin position="155"/>
        <end position="178"/>
    </location>
</feature>
<keyword evidence="1" id="KW-1133">Transmembrane helix</keyword>
<protein>
    <submittedName>
        <fullName evidence="3">DUF5671 domain-containing protein</fullName>
    </submittedName>
</protein>
<proteinExistence type="predicted"/>
<feature type="domain" description="DUF5671" evidence="2">
    <location>
        <begin position="66"/>
        <end position="200"/>
    </location>
</feature>
<feature type="transmembrane region" description="Helical" evidence="1">
    <location>
        <begin position="185"/>
        <end position="204"/>
    </location>
</feature>
<keyword evidence="1" id="KW-0812">Transmembrane</keyword>
<evidence type="ECO:0000313" key="3">
    <source>
        <dbReference type="EMBL" id="MFC5861571.1"/>
    </source>
</evidence>
<keyword evidence="1" id="KW-0472">Membrane</keyword>
<feature type="transmembrane region" description="Helical" evidence="1">
    <location>
        <begin position="113"/>
        <end position="135"/>
    </location>
</feature>
<feature type="transmembrane region" description="Helical" evidence="1">
    <location>
        <begin position="224"/>
        <end position="242"/>
    </location>
</feature>
<dbReference type="Proteomes" id="UP001596091">
    <property type="component" value="Unassembled WGS sequence"/>
</dbReference>
<evidence type="ECO:0000313" key="4">
    <source>
        <dbReference type="Proteomes" id="UP001596091"/>
    </source>
</evidence>
<dbReference type="EMBL" id="JBHSPH010000001">
    <property type="protein sequence ID" value="MFC5861571.1"/>
    <property type="molecule type" value="Genomic_DNA"/>
</dbReference>
<dbReference type="Pfam" id="PF18920">
    <property type="entry name" value="DUF5671"/>
    <property type="match status" value="1"/>
</dbReference>
<evidence type="ECO:0000256" key="1">
    <source>
        <dbReference type="SAM" id="Phobius"/>
    </source>
</evidence>
<sequence>MADEQTILRYVSGALDAGVPYDAVVGMLRARGWRDREIYKALGVRYSDVTGMQVPLRASPAAGAKDAFLYLLAFSTLATWTIASGSLAFRLIERWFHDPLFSEPYQQYQTYEITWSLAAILIAYPLYMLITRTILREAAVDPDKLDSSIRKWLTYMALVIAASIFMGDLITALAFLLRGELTSRFVAKSIVVLLLSGGVFYYYFGGLRKTEPSEISANRDRLMAVISAVAVTIIAILGFMQLGTPRVQREIRADSQRVTQLYYLTGQIRNYWNVHGSQLPSSLGDVPGAHQFDPVTHAQYEYIPGIGSQYQLCAVFTAAKQNQEPYNNSGVWDHSAGHACFSLDAKGFTPYPPQ</sequence>
<reference evidence="4" key="1">
    <citation type="journal article" date="2019" name="Int. J. Syst. Evol. Microbiol.">
        <title>The Global Catalogue of Microorganisms (GCM) 10K type strain sequencing project: providing services to taxonomists for standard genome sequencing and annotation.</title>
        <authorList>
            <consortium name="The Broad Institute Genomics Platform"/>
            <consortium name="The Broad Institute Genome Sequencing Center for Infectious Disease"/>
            <person name="Wu L."/>
            <person name="Ma J."/>
        </authorList>
    </citation>
    <scope>NUCLEOTIDE SEQUENCE [LARGE SCALE GENOMIC DNA]</scope>
    <source>
        <strain evidence="4">JCM 4087</strain>
    </source>
</reference>
<dbReference type="InterPro" id="IPR043728">
    <property type="entry name" value="DUF5671"/>
</dbReference>
<comment type="caution">
    <text evidence="3">The sequence shown here is derived from an EMBL/GenBank/DDBJ whole genome shotgun (WGS) entry which is preliminary data.</text>
</comment>
<evidence type="ECO:0000259" key="2">
    <source>
        <dbReference type="Pfam" id="PF18920"/>
    </source>
</evidence>